<keyword evidence="3 6" id="KW-0479">Metal-binding</keyword>
<dbReference type="GO" id="GO:0046872">
    <property type="term" value="F:metal ion binding"/>
    <property type="evidence" value="ECO:0007669"/>
    <property type="project" value="UniProtKB-KW"/>
</dbReference>
<dbReference type="InterPro" id="IPR009056">
    <property type="entry name" value="Cyt_c-like_dom"/>
</dbReference>
<organism evidence="9 10">
    <name type="scientific">Sphingobium xenophagum</name>
    <dbReference type="NCBI Taxonomy" id="121428"/>
    <lineage>
        <taxon>Bacteria</taxon>
        <taxon>Pseudomonadati</taxon>
        <taxon>Pseudomonadota</taxon>
        <taxon>Alphaproteobacteria</taxon>
        <taxon>Sphingomonadales</taxon>
        <taxon>Sphingomonadaceae</taxon>
        <taxon>Sphingobium</taxon>
    </lineage>
</organism>
<keyword evidence="5 6" id="KW-0408">Iron</keyword>
<evidence type="ECO:0000313" key="10">
    <source>
        <dbReference type="Proteomes" id="UP000217141"/>
    </source>
</evidence>
<reference evidence="9 10" key="1">
    <citation type="submission" date="2017-08" db="EMBL/GenBank/DDBJ databases">
        <title>Whole Genome Sequence of Sphingobium hydrophobicum C1: Insights into Adaption to the Electronic-waste Contaminated Sediment.</title>
        <authorList>
            <person name="Song D."/>
            <person name="Chen X."/>
            <person name="Xu M."/>
        </authorList>
    </citation>
    <scope>NUCLEOTIDE SEQUENCE [LARGE SCALE GENOMIC DNA]</scope>
    <source>
        <strain evidence="9 10">C1</strain>
    </source>
</reference>
<dbReference type="InterPro" id="IPR002327">
    <property type="entry name" value="Cyt_c_1A/1B"/>
</dbReference>
<name>A0A249MYJ1_SPHXE</name>
<evidence type="ECO:0000256" key="1">
    <source>
        <dbReference type="ARBA" id="ARBA00022448"/>
    </source>
</evidence>
<keyword evidence="1" id="KW-0813">Transport</keyword>
<gene>
    <name evidence="9" type="ORF">CJD35_17760</name>
</gene>
<dbReference type="SUPFAM" id="SSF46626">
    <property type="entry name" value="Cytochrome c"/>
    <property type="match status" value="1"/>
</dbReference>
<keyword evidence="7" id="KW-0732">Signal</keyword>
<keyword evidence="4" id="KW-0249">Electron transport</keyword>
<dbReference type="AlphaFoldDB" id="A0A249MYJ1"/>
<sequence length="127" mass="13255">MTMARSLTGLTIAVVAMAATPALAQAGDAAKGKIVFARCALCHDVKPGPKKMGPNLAGLFGRTSGTMAGFAYSPAMQKAKIRWDAKTLDTFLTKPSALVPGNRMAFAGVPKADDRANLIAYLKAETK</sequence>
<dbReference type="GO" id="GO:0020037">
    <property type="term" value="F:heme binding"/>
    <property type="evidence" value="ECO:0007669"/>
    <property type="project" value="InterPro"/>
</dbReference>
<dbReference type="PROSITE" id="PS51007">
    <property type="entry name" value="CYTC"/>
    <property type="match status" value="1"/>
</dbReference>
<evidence type="ECO:0000256" key="4">
    <source>
        <dbReference type="ARBA" id="ARBA00022982"/>
    </source>
</evidence>
<dbReference type="PANTHER" id="PTHR11961">
    <property type="entry name" value="CYTOCHROME C"/>
    <property type="match status" value="1"/>
</dbReference>
<dbReference type="Pfam" id="PF00034">
    <property type="entry name" value="Cytochrom_C"/>
    <property type="match status" value="1"/>
</dbReference>
<protein>
    <submittedName>
        <fullName evidence="9">Cytochrome c family protein</fullName>
    </submittedName>
</protein>
<dbReference type="Proteomes" id="UP000217141">
    <property type="component" value="Chromosome II"/>
</dbReference>
<dbReference type="Gene3D" id="1.10.760.10">
    <property type="entry name" value="Cytochrome c-like domain"/>
    <property type="match status" value="1"/>
</dbReference>
<dbReference type="EMBL" id="CP022746">
    <property type="protein sequence ID" value="ASY46408.1"/>
    <property type="molecule type" value="Genomic_DNA"/>
</dbReference>
<evidence type="ECO:0000256" key="5">
    <source>
        <dbReference type="ARBA" id="ARBA00023004"/>
    </source>
</evidence>
<evidence type="ECO:0000256" key="6">
    <source>
        <dbReference type="PROSITE-ProRule" id="PRU00433"/>
    </source>
</evidence>
<evidence type="ECO:0000256" key="3">
    <source>
        <dbReference type="ARBA" id="ARBA00022723"/>
    </source>
</evidence>
<keyword evidence="2 6" id="KW-0349">Heme</keyword>
<evidence type="ECO:0000256" key="2">
    <source>
        <dbReference type="ARBA" id="ARBA00022617"/>
    </source>
</evidence>
<evidence type="ECO:0000313" key="9">
    <source>
        <dbReference type="EMBL" id="ASY46408.1"/>
    </source>
</evidence>
<evidence type="ECO:0000259" key="8">
    <source>
        <dbReference type="PROSITE" id="PS51007"/>
    </source>
</evidence>
<feature type="signal peptide" evidence="7">
    <location>
        <begin position="1"/>
        <end position="24"/>
    </location>
</feature>
<feature type="chain" id="PRO_5012083473" evidence="7">
    <location>
        <begin position="25"/>
        <end position="127"/>
    </location>
</feature>
<dbReference type="GO" id="GO:0009055">
    <property type="term" value="F:electron transfer activity"/>
    <property type="evidence" value="ECO:0007669"/>
    <property type="project" value="InterPro"/>
</dbReference>
<evidence type="ECO:0000256" key="7">
    <source>
        <dbReference type="SAM" id="SignalP"/>
    </source>
</evidence>
<dbReference type="KEGG" id="shyd:CJD35_17760"/>
<dbReference type="RefSeq" id="WP_017183417.1">
    <property type="nucleotide sequence ID" value="NZ_CP022746.1"/>
</dbReference>
<feature type="domain" description="Cytochrome c" evidence="8">
    <location>
        <begin position="27"/>
        <end position="126"/>
    </location>
</feature>
<dbReference type="PRINTS" id="PR00604">
    <property type="entry name" value="CYTCHRMECIAB"/>
</dbReference>
<proteinExistence type="predicted"/>
<accession>A0A249MYJ1</accession>
<dbReference type="InterPro" id="IPR036909">
    <property type="entry name" value="Cyt_c-like_dom_sf"/>
</dbReference>